<gene>
    <name evidence="2" type="ORF">HNR15_000517</name>
</gene>
<name>A0A853DEQ7_9MICO</name>
<accession>A0A853DEQ7</accession>
<keyword evidence="3" id="KW-1185">Reference proteome</keyword>
<sequence>MTIFDEMADLVEHHYVLEADAARYAGLLRQHSAELAALVPDRDAVNARIHQLIPDRHLSLRAATVQAPAPRPPAAGIAGVQRRLDGIAVVTISPYLDDADRAETCIDAMCALVAGAERLVIDLRACGGGDTDTIAMIHGWLLGAEPVLLGWFEHRHQPTVDYLSRPRTLAYDGPVDILTSHRTFSGGEDLAYVLQANGRARVIGERTGGGAHPVERFTLADGLICQIPVARSVIARTGGNWEGVGVAPDVPCAADEALQVAGAAG</sequence>
<dbReference type="PANTHER" id="PTHR11261:SF3">
    <property type="entry name" value="RETINOL-BINDING PROTEIN 3"/>
    <property type="match status" value="1"/>
</dbReference>
<dbReference type="CDD" id="cd07563">
    <property type="entry name" value="Peptidase_S41_IRBP"/>
    <property type="match status" value="1"/>
</dbReference>
<dbReference type="Gene3D" id="3.30.750.44">
    <property type="match status" value="1"/>
</dbReference>
<evidence type="ECO:0000313" key="3">
    <source>
        <dbReference type="Proteomes" id="UP000571817"/>
    </source>
</evidence>
<dbReference type="Pfam" id="PF03572">
    <property type="entry name" value="Peptidase_S41"/>
    <property type="match status" value="1"/>
</dbReference>
<dbReference type="InterPro" id="IPR005151">
    <property type="entry name" value="Tail-specific_protease"/>
</dbReference>
<dbReference type="SMART" id="SM00245">
    <property type="entry name" value="TSPc"/>
    <property type="match status" value="1"/>
</dbReference>
<dbReference type="GO" id="GO:0006508">
    <property type="term" value="P:proteolysis"/>
    <property type="evidence" value="ECO:0007669"/>
    <property type="project" value="UniProtKB-KW"/>
</dbReference>
<feature type="domain" description="Tail specific protease" evidence="1">
    <location>
        <begin position="45"/>
        <end position="253"/>
    </location>
</feature>
<reference evidence="2 3" key="1">
    <citation type="submission" date="2020-07" db="EMBL/GenBank/DDBJ databases">
        <title>Sequencing the genomes of 1000 actinobacteria strains.</title>
        <authorList>
            <person name="Klenk H.-P."/>
        </authorList>
    </citation>
    <scope>NUCLEOTIDE SEQUENCE [LARGE SCALE GENOMIC DNA]</scope>
    <source>
        <strain evidence="2 3">DSM 29531</strain>
    </source>
</reference>
<dbReference type="SUPFAM" id="SSF52096">
    <property type="entry name" value="ClpP/crotonase"/>
    <property type="match status" value="1"/>
</dbReference>
<dbReference type="GO" id="GO:0008236">
    <property type="term" value="F:serine-type peptidase activity"/>
    <property type="evidence" value="ECO:0007669"/>
    <property type="project" value="InterPro"/>
</dbReference>
<comment type="caution">
    <text evidence="2">The sequence shown here is derived from an EMBL/GenBank/DDBJ whole genome shotgun (WGS) entry which is preliminary data.</text>
</comment>
<evidence type="ECO:0000259" key="1">
    <source>
        <dbReference type="SMART" id="SM00245"/>
    </source>
</evidence>
<dbReference type="InterPro" id="IPR029045">
    <property type="entry name" value="ClpP/crotonase-like_dom_sf"/>
</dbReference>
<evidence type="ECO:0000313" key="2">
    <source>
        <dbReference type="EMBL" id="NYJ73554.1"/>
    </source>
</evidence>
<keyword evidence="2" id="KW-0645">Protease</keyword>
<dbReference type="Gene3D" id="3.90.226.10">
    <property type="entry name" value="2-enoyl-CoA Hydratase, Chain A, domain 1"/>
    <property type="match status" value="1"/>
</dbReference>
<dbReference type="RefSeq" id="WP_179478888.1">
    <property type="nucleotide sequence ID" value="NZ_JACCFW010000001.1"/>
</dbReference>
<dbReference type="Proteomes" id="UP000571817">
    <property type="component" value="Unassembled WGS sequence"/>
</dbReference>
<dbReference type="EMBL" id="JACCFW010000001">
    <property type="protein sequence ID" value="NYJ73554.1"/>
    <property type="molecule type" value="Genomic_DNA"/>
</dbReference>
<proteinExistence type="predicted"/>
<protein>
    <submittedName>
        <fullName evidence="2">C-terminal processing protease CtpA/Prc</fullName>
    </submittedName>
</protein>
<dbReference type="AlphaFoldDB" id="A0A853DEQ7"/>
<organism evidence="2 3">
    <name type="scientific">Allobranchiibius huperziae</name>
    <dbReference type="NCBI Taxonomy" id="1874116"/>
    <lineage>
        <taxon>Bacteria</taxon>
        <taxon>Bacillati</taxon>
        <taxon>Actinomycetota</taxon>
        <taxon>Actinomycetes</taxon>
        <taxon>Micrococcales</taxon>
        <taxon>Dermacoccaceae</taxon>
        <taxon>Allobranchiibius</taxon>
    </lineage>
</organism>
<keyword evidence="2" id="KW-0378">Hydrolase</keyword>
<dbReference type="PANTHER" id="PTHR11261">
    <property type="entry name" value="INTERPHOTORECEPTOR RETINOID-BINDING PROTEIN"/>
    <property type="match status" value="1"/>
</dbReference>